<name>A0A174RH98_9FIRM</name>
<dbReference type="GO" id="GO:0016740">
    <property type="term" value="F:transferase activity"/>
    <property type="evidence" value="ECO:0007669"/>
    <property type="project" value="UniProtKB-KW"/>
</dbReference>
<dbReference type="RefSeq" id="WP_006874640.1">
    <property type="nucleotide sequence ID" value="NZ_CABIWA010000029.1"/>
</dbReference>
<keyword evidence="1" id="KW-0808">Transferase</keyword>
<evidence type="ECO:0000313" key="1">
    <source>
        <dbReference type="EMBL" id="CUP83561.1"/>
    </source>
</evidence>
<dbReference type="SUPFAM" id="SSF48452">
    <property type="entry name" value="TPR-like"/>
    <property type="match status" value="1"/>
</dbReference>
<proteinExistence type="predicted"/>
<reference evidence="2 4" key="2">
    <citation type="submission" date="2018-08" db="EMBL/GenBank/DDBJ databases">
        <title>A genome reference for cultivated species of the human gut microbiota.</title>
        <authorList>
            <person name="Zou Y."/>
            <person name="Xue W."/>
            <person name="Luo G."/>
        </authorList>
    </citation>
    <scope>NUCLEOTIDE SEQUENCE [LARGE SCALE GENOMIC DNA]</scope>
    <source>
        <strain evidence="2 4">TF05-12AC</strain>
    </source>
</reference>
<evidence type="ECO:0000313" key="4">
    <source>
        <dbReference type="Proteomes" id="UP000260828"/>
    </source>
</evidence>
<dbReference type="Pfam" id="PF14559">
    <property type="entry name" value="TPR_19"/>
    <property type="match status" value="1"/>
</dbReference>
<evidence type="ECO:0000313" key="3">
    <source>
        <dbReference type="Proteomes" id="UP000095765"/>
    </source>
</evidence>
<gene>
    <name evidence="2" type="ORF">DXC40_14355</name>
    <name evidence="1" type="ORF">ERS852551_02114</name>
</gene>
<dbReference type="GeneID" id="72463807"/>
<organism evidence="1 3">
    <name type="scientific">Anaerotruncus colihominis</name>
    <dbReference type="NCBI Taxonomy" id="169435"/>
    <lineage>
        <taxon>Bacteria</taxon>
        <taxon>Bacillati</taxon>
        <taxon>Bacillota</taxon>
        <taxon>Clostridia</taxon>
        <taxon>Eubacteriales</taxon>
        <taxon>Oscillospiraceae</taxon>
        <taxon>Anaerotruncus</taxon>
    </lineage>
</organism>
<dbReference type="InterPro" id="IPR011990">
    <property type="entry name" value="TPR-like_helical_dom_sf"/>
</dbReference>
<dbReference type="EMBL" id="CZBE01000013">
    <property type="protein sequence ID" value="CUP83561.1"/>
    <property type="molecule type" value="Genomic_DNA"/>
</dbReference>
<protein>
    <submittedName>
        <fullName evidence="1">Predicted O-linked N-acetylglucosamine transferase, SPINDLY family</fullName>
    </submittedName>
    <submittedName>
        <fullName evidence="2">Tetratricopeptide repeat protein</fullName>
    </submittedName>
</protein>
<evidence type="ECO:0000313" key="2">
    <source>
        <dbReference type="EMBL" id="RGE66102.1"/>
    </source>
</evidence>
<dbReference type="OrthoDB" id="4827574at2"/>
<dbReference type="AlphaFoldDB" id="A0A174RH98"/>
<dbReference type="Gene3D" id="1.25.40.10">
    <property type="entry name" value="Tetratricopeptide repeat domain"/>
    <property type="match status" value="1"/>
</dbReference>
<sequence length="209" mass="24901">MAILTEEMRAHIEKLDEECYLYQIVEYLYAGVRERRYTQRALENDLEAVLWIAYVYINLDTYEGYRRAEQILRNVEKQGANSGVWCYRYSVALTYLGRYEQALQYARQGTRSDPEYPWGWLQLSRISYHCKQREEAMAAARRGLELVPGDYEFTTQIREIEEDVGLSRMVSHYIDEEADRERTDIDSLTRIAAEREKRNNKGKTEKFEF</sequence>
<dbReference type="Proteomes" id="UP000260828">
    <property type="component" value="Unassembled WGS sequence"/>
</dbReference>
<dbReference type="EMBL" id="QVME01000009">
    <property type="protein sequence ID" value="RGE66102.1"/>
    <property type="molecule type" value="Genomic_DNA"/>
</dbReference>
<dbReference type="Proteomes" id="UP000095765">
    <property type="component" value="Unassembled WGS sequence"/>
</dbReference>
<accession>A0A174RH98</accession>
<reference evidence="1 3" key="1">
    <citation type="submission" date="2015-09" db="EMBL/GenBank/DDBJ databases">
        <authorList>
            <consortium name="Pathogen Informatics"/>
        </authorList>
    </citation>
    <scope>NUCLEOTIDE SEQUENCE [LARGE SCALE GENOMIC DNA]</scope>
    <source>
        <strain evidence="1 3">2789STDY5834939</strain>
    </source>
</reference>